<dbReference type="InterPro" id="IPR039425">
    <property type="entry name" value="RNA_pol_sigma-70-like"/>
</dbReference>
<evidence type="ECO:0000256" key="4">
    <source>
        <dbReference type="ARBA" id="ARBA00023163"/>
    </source>
</evidence>
<dbReference type="Proteomes" id="UP000308828">
    <property type="component" value="Unassembled WGS sequence"/>
</dbReference>
<accession>A0A4S8NZQ9</accession>
<dbReference type="SUPFAM" id="SSF88659">
    <property type="entry name" value="Sigma3 and sigma4 domains of RNA polymerase sigma factors"/>
    <property type="match status" value="1"/>
</dbReference>
<evidence type="ECO:0000256" key="3">
    <source>
        <dbReference type="ARBA" id="ARBA00023082"/>
    </source>
</evidence>
<keyword evidence="2" id="KW-0805">Transcription regulation</keyword>
<proteinExistence type="inferred from homology"/>
<keyword evidence="7" id="KW-1185">Reference proteome</keyword>
<dbReference type="PANTHER" id="PTHR43133:SF25">
    <property type="entry name" value="RNA POLYMERASE SIGMA FACTOR RFAY-RELATED"/>
    <property type="match status" value="1"/>
</dbReference>
<dbReference type="Gene3D" id="1.10.1740.10">
    <property type="match status" value="1"/>
</dbReference>
<dbReference type="Pfam" id="PF08281">
    <property type="entry name" value="Sigma70_r4_2"/>
    <property type="match status" value="1"/>
</dbReference>
<dbReference type="GO" id="GO:0016987">
    <property type="term" value="F:sigma factor activity"/>
    <property type="evidence" value="ECO:0007669"/>
    <property type="project" value="UniProtKB-KW"/>
</dbReference>
<protein>
    <submittedName>
        <fullName evidence="6">RNA polymerase sigma factor</fullName>
    </submittedName>
</protein>
<reference evidence="6 7" key="1">
    <citation type="submission" date="2019-04" db="EMBL/GenBank/DDBJ databases">
        <title>Genome sequence of strain shin9-1.</title>
        <authorList>
            <person name="Gao J."/>
            <person name="Sun J."/>
        </authorList>
    </citation>
    <scope>NUCLEOTIDE SEQUENCE [LARGE SCALE GENOMIC DNA]</scope>
    <source>
        <strain evidence="7">shin9-1</strain>
    </source>
</reference>
<gene>
    <name evidence="6" type="ORF">FAA97_14275</name>
</gene>
<evidence type="ECO:0000256" key="2">
    <source>
        <dbReference type="ARBA" id="ARBA00023015"/>
    </source>
</evidence>
<evidence type="ECO:0000313" key="6">
    <source>
        <dbReference type="EMBL" id="THV22441.1"/>
    </source>
</evidence>
<dbReference type="InterPro" id="IPR013324">
    <property type="entry name" value="RNA_pol_sigma_r3/r4-like"/>
</dbReference>
<dbReference type="InterPro" id="IPR036388">
    <property type="entry name" value="WH-like_DNA-bd_sf"/>
</dbReference>
<keyword evidence="4" id="KW-0804">Transcription</keyword>
<dbReference type="CDD" id="cd06171">
    <property type="entry name" value="Sigma70_r4"/>
    <property type="match status" value="1"/>
</dbReference>
<evidence type="ECO:0000313" key="7">
    <source>
        <dbReference type="Proteomes" id="UP000308828"/>
    </source>
</evidence>
<dbReference type="AlphaFoldDB" id="A0A4S8NZQ9"/>
<evidence type="ECO:0000259" key="5">
    <source>
        <dbReference type="Pfam" id="PF08281"/>
    </source>
</evidence>
<comment type="caution">
    <text evidence="6">The sequence shown here is derived from an EMBL/GenBank/DDBJ whole genome shotgun (WGS) entry which is preliminary data.</text>
</comment>
<feature type="domain" description="RNA polymerase sigma factor 70 region 4 type 2" evidence="5">
    <location>
        <begin position="161"/>
        <end position="213"/>
    </location>
</feature>
<dbReference type="OrthoDB" id="9803470at2"/>
<organism evidence="6 7">
    <name type="scientific">Peteryoungia ipomoeae</name>
    <dbReference type="NCBI Taxonomy" id="1210932"/>
    <lineage>
        <taxon>Bacteria</taxon>
        <taxon>Pseudomonadati</taxon>
        <taxon>Pseudomonadota</taxon>
        <taxon>Alphaproteobacteria</taxon>
        <taxon>Hyphomicrobiales</taxon>
        <taxon>Rhizobiaceae</taxon>
        <taxon>Peteryoungia</taxon>
    </lineage>
</organism>
<sequence length="227" mass="25230">MPVFQAHGACRRAAATEEAQPPAATNPEVGQAGTFINRGRLRGRQQERSSICAGNRRMTTMSIVRAEIPDQTRIMELVPALRIFARLHFADTEDADQLVQQTLTKATDRLHLLRPELRPSTWLLSIMYGLSHNGGEKEGQSKGRAESDMASAGMGWSSRGQAVWRALAQLPLHHREVLVLTDVLGERYEDAAHICNCAVGTIKSRLNRARHHMRRELKEHDGDAVVG</sequence>
<dbReference type="GO" id="GO:0003677">
    <property type="term" value="F:DNA binding"/>
    <property type="evidence" value="ECO:0007669"/>
    <property type="project" value="InterPro"/>
</dbReference>
<dbReference type="Gene3D" id="1.10.10.10">
    <property type="entry name" value="Winged helix-like DNA-binding domain superfamily/Winged helix DNA-binding domain"/>
    <property type="match status" value="1"/>
</dbReference>
<dbReference type="InterPro" id="IPR013325">
    <property type="entry name" value="RNA_pol_sigma_r2"/>
</dbReference>
<dbReference type="InterPro" id="IPR013249">
    <property type="entry name" value="RNA_pol_sigma70_r4_t2"/>
</dbReference>
<dbReference type="PANTHER" id="PTHR43133">
    <property type="entry name" value="RNA POLYMERASE ECF-TYPE SIGMA FACTO"/>
    <property type="match status" value="1"/>
</dbReference>
<evidence type="ECO:0000256" key="1">
    <source>
        <dbReference type="ARBA" id="ARBA00010641"/>
    </source>
</evidence>
<dbReference type="EMBL" id="STGV01000004">
    <property type="protein sequence ID" value="THV22441.1"/>
    <property type="molecule type" value="Genomic_DNA"/>
</dbReference>
<name>A0A4S8NZQ9_9HYPH</name>
<keyword evidence="3" id="KW-0731">Sigma factor</keyword>
<dbReference type="GO" id="GO:0006352">
    <property type="term" value="P:DNA-templated transcription initiation"/>
    <property type="evidence" value="ECO:0007669"/>
    <property type="project" value="InterPro"/>
</dbReference>
<comment type="similarity">
    <text evidence="1">Belongs to the sigma-70 factor family. ECF subfamily.</text>
</comment>
<dbReference type="SUPFAM" id="SSF88946">
    <property type="entry name" value="Sigma2 domain of RNA polymerase sigma factors"/>
    <property type="match status" value="1"/>
</dbReference>